<dbReference type="HOGENOM" id="CLU_3069529_0_0_1"/>
<evidence type="ECO:0008006" key="3">
    <source>
        <dbReference type="Google" id="ProtNLM"/>
    </source>
</evidence>
<reference evidence="1 2" key="1">
    <citation type="submission" date="2014-04" db="EMBL/GenBank/DDBJ databases">
        <authorList>
            <consortium name="DOE Joint Genome Institute"/>
            <person name="Kuo A."/>
            <person name="Tarkka M."/>
            <person name="Buscot F."/>
            <person name="Kohler A."/>
            <person name="Nagy L.G."/>
            <person name="Floudas D."/>
            <person name="Copeland A."/>
            <person name="Barry K.W."/>
            <person name="Cichocki N."/>
            <person name="Veneault-Fourrey C."/>
            <person name="LaButti K."/>
            <person name="Lindquist E.A."/>
            <person name="Lipzen A."/>
            <person name="Lundell T."/>
            <person name="Morin E."/>
            <person name="Murat C."/>
            <person name="Sun H."/>
            <person name="Tunlid A."/>
            <person name="Henrissat B."/>
            <person name="Grigoriev I.V."/>
            <person name="Hibbett D.S."/>
            <person name="Martin F."/>
            <person name="Nordberg H.P."/>
            <person name="Cantor M.N."/>
            <person name="Hua S.X."/>
        </authorList>
    </citation>
    <scope>NUCLEOTIDE SEQUENCE [LARGE SCALE GENOMIC DNA]</scope>
    <source>
        <strain evidence="1 2">F 1598</strain>
    </source>
</reference>
<protein>
    <recommendedName>
        <fullName evidence="3">Ubiquitin-like protease family profile domain-containing protein</fullName>
    </recommendedName>
</protein>
<gene>
    <name evidence="1" type="ORF">PILCRDRAFT_825376</name>
</gene>
<accession>A0A0C3FC01</accession>
<proteinExistence type="predicted"/>
<dbReference type="InParanoid" id="A0A0C3FC01"/>
<sequence>MHILPLCFEHWLMLFKVHEYMKRFPEKASFPDTVKCFVDFVRAQNEKNLVTEK</sequence>
<organism evidence="1 2">
    <name type="scientific">Piloderma croceum (strain F 1598)</name>
    <dbReference type="NCBI Taxonomy" id="765440"/>
    <lineage>
        <taxon>Eukaryota</taxon>
        <taxon>Fungi</taxon>
        <taxon>Dikarya</taxon>
        <taxon>Basidiomycota</taxon>
        <taxon>Agaricomycotina</taxon>
        <taxon>Agaricomycetes</taxon>
        <taxon>Agaricomycetidae</taxon>
        <taxon>Atheliales</taxon>
        <taxon>Atheliaceae</taxon>
        <taxon>Piloderma</taxon>
    </lineage>
</organism>
<dbReference type="EMBL" id="KN833025">
    <property type="protein sequence ID" value="KIM77409.1"/>
    <property type="molecule type" value="Genomic_DNA"/>
</dbReference>
<dbReference type="AlphaFoldDB" id="A0A0C3FC01"/>
<dbReference type="Proteomes" id="UP000054166">
    <property type="component" value="Unassembled WGS sequence"/>
</dbReference>
<keyword evidence="2" id="KW-1185">Reference proteome</keyword>
<name>A0A0C3FC01_PILCF</name>
<evidence type="ECO:0000313" key="1">
    <source>
        <dbReference type="EMBL" id="KIM77409.1"/>
    </source>
</evidence>
<evidence type="ECO:0000313" key="2">
    <source>
        <dbReference type="Proteomes" id="UP000054166"/>
    </source>
</evidence>
<reference evidence="2" key="2">
    <citation type="submission" date="2015-01" db="EMBL/GenBank/DDBJ databases">
        <title>Evolutionary Origins and Diversification of the Mycorrhizal Mutualists.</title>
        <authorList>
            <consortium name="DOE Joint Genome Institute"/>
            <consortium name="Mycorrhizal Genomics Consortium"/>
            <person name="Kohler A."/>
            <person name="Kuo A."/>
            <person name="Nagy L.G."/>
            <person name="Floudas D."/>
            <person name="Copeland A."/>
            <person name="Barry K.W."/>
            <person name="Cichocki N."/>
            <person name="Veneault-Fourrey C."/>
            <person name="LaButti K."/>
            <person name="Lindquist E.A."/>
            <person name="Lipzen A."/>
            <person name="Lundell T."/>
            <person name="Morin E."/>
            <person name="Murat C."/>
            <person name="Riley R."/>
            <person name="Ohm R."/>
            <person name="Sun H."/>
            <person name="Tunlid A."/>
            <person name="Henrissat B."/>
            <person name="Grigoriev I.V."/>
            <person name="Hibbett D.S."/>
            <person name="Martin F."/>
        </authorList>
    </citation>
    <scope>NUCLEOTIDE SEQUENCE [LARGE SCALE GENOMIC DNA]</scope>
    <source>
        <strain evidence="2">F 1598</strain>
    </source>
</reference>